<feature type="transmembrane region" description="Helical" evidence="10">
    <location>
        <begin position="140"/>
        <end position="162"/>
    </location>
</feature>
<evidence type="ECO:0000256" key="1">
    <source>
        <dbReference type="ARBA" id="ARBA00001966"/>
    </source>
</evidence>
<protein>
    <recommendedName>
        <fullName evidence="8">S-adenosyl-L-methionine:L-histidine 3-amino-3-carboxypropyltransferase 2</fullName>
    </recommendedName>
</protein>
<dbReference type="GO" id="GO:0046872">
    <property type="term" value="F:metal ion binding"/>
    <property type="evidence" value="ECO:0007669"/>
    <property type="project" value="UniProtKB-KW"/>
</dbReference>
<dbReference type="Gene3D" id="3.40.50.11860">
    <property type="entry name" value="Diphthamide synthesis DPH1/DPH2 domain 3"/>
    <property type="match status" value="1"/>
</dbReference>
<keyword evidence="6" id="KW-0408">Iron</keyword>
<feature type="transmembrane region" description="Helical" evidence="10">
    <location>
        <begin position="193"/>
        <end position="215"/>
    </location>
</feature>
<dbReference type="PROSITE" id="PS50850">
    <property type="entry name" value="MFS"/>
    <property type="match status" value="1"/>
</dbReference>
<feature type="compositionally biased region" description="Acidic residues" evidence="9">
    <location>
        <begin position="962"/>
        <end position="971"/>
    </location>
</feature>
<dbReference type="GO" id="GO:0022857">
    <property type="term" value="F:transmembrane transporter activity"/>
    <property type="evidence" value="ECO:0007669"/>
    <property type="project" value="InterPro"/>
</dbReference>
<dbReference type="GO" id="GO:0016020">
    <property type="term" value="C:membrane"/>
    <property type="evidence" value="ECO:0007669"/>
    <property type="project" value="UniProtKB-SubCell"/>
</dbReference>
<feature type="region of interest" description="Disordered" evidence="9">
    <location>
        <begin position="955"/>
        <end position="1038"/>
    </location>
</feature>
<comment type="similarity">
    <text evidence="4">Belongs to the DPH1/DPH2 family. DPH2 subfamily.</text>
</comment>
<evidence type="ECO:0000256" key="5">
    <source>
        <dbReference type="ARBA" id="ARBA00022723"/>
    </source>
</evidence>
<dbReference type="GO" id="GO:0051536">
    <property type="term" value="F:iron-sulfur cluster binding"/>
    <property type="evidence" value="ECO:0007669"/>
    <property type="project" value="UniProtKB-KW"/>
</dbReference>
<feature type="compositionally biased region" description="Polar residues" evidence="9">
    <location>
        <begin position="629"/>
        <end position="641"/>
    </location>
</feature>
<evidence type="ECO:0000313" key="13">
    <source>
        <dbReference type="Proteomes" id="UP001302812"/>
    </source>
</evidence>
<dbReference type="SFLD" id="SFLDF00408">
    <property type="entry name" value="Diphthamide_biosynthesis_famil"/>
    <property type="match status" value="1"/>
</dbReference>
<comment type="pathway">
    <text evidence="3">Protein modification; peptidyl-diphthamide biosynthesis.</text>
</comment>
<organism evidence="12 13">
    <name type="scientific">Canariomyces notabilis</name>
    <dbReference type="NCBI Taxonomy" id="2074819"/>
    <lineage>
        <taxon>Eukaryota</taxon>
        <taxon>Fungi</taxon>
        <taxon>Dikarya</taxon>
        <taxon>Ascomycota</taxon>
        <taxon>Pezizomycotina</taxon>
        <taxon>Sordariomycetes</taxon>
        <taxon>Sordariomycetidae</taxon>
        <taxon>Sordariales</taxon>
        <taxon>Chaetomiaceae</taxon>
        <taxon>Canariomyces</taxon>
    </lineage>
</organism>
<dbReference type="SUPFAM" id="SSF103473">
    <property type="entry name" value="MFS general substrate transporter"/>
    <property type="match status" value="1"/>
</dbReference>
<keyword evidence="10" id="KW-1133">Transmembrane helix</keyword>
<feature type="transmembrane region" description="Helical" evidence="10">
    <location>
        <begin position="432"/>
        <end position="457"/>
    </location>
</feature>
<feature type="transmembrane region" description="Helical" evidence="10">
    <location>
        <begin position="844"/>
        <end position="866"/>
    </location>
</feature>
<feature type="transmembrane region" description="Helical" evidence="10">
    <location>
        <begin position="342"/>
        <end position="363"/>
    </location>
</feature>
<dbReference type="NCBIfam" id="TIGR00272">
    <property type="entry name" value="DPH2"/>
    <property type="match status" value="1"/>
</dbReference>
<feature type="domain" description="Major facilitator superfamily (MFS) profile" evidence="11">
    <location>
        <begin position="98"/>
        <end position="489"/>
    </location>
</feature>
<keyword evidence="10" id="KW-0472">Membrane</keyword>
<dbReference type="Proteomes" id="UP001302812">
    <property type="component" value="Unassembled WGS sequence"/>
</dbReference>
<dbReference type="InterPro" id="IPR020846">
    <property type="entry name" value="MFS_dom"/>
</dbReference>
<accession>A0AAN6TC75</accession>
<dbReference type="Gene3D" id="1.20.1250.20">
    <property type="entry name" value="MFS general substrate transporter like domains"/>
    <property type="match status" value="1"/>
</dbReference>
<evidence type="ECO:0000256" key="6">
    <source>
        <dbReference type="ARBA" id="ARBA00023004"/>
    </source>
</evidence>
<feature type="transmembrane region" description="Helical" evidence="10">
    <location>
        <begin position="397"/>
        <end position="420"/>
    </location>
</feature>
<dbReference type="NCBIfam" id="TIGR00322">
    <property type="entry name" value="diphth2_R"/>
    <property type="match status" value="1"/>
</dbReference>
<dbReference type="AlphaFoldDB" id="A0AAN6TC75"/>
<dbReference type="PANTHER" id="PTHR10762">
    <property type="entry name" value="DIPHTHAMIDE BIOSYNTHESIS PROTEIN"/>
    <property type="match status" value="1"/>
</dbReference>
<dbReference type="GeneID" id="89940999"/>
<reference evidence="12" key="1">
    <citation type="journal article" date="2023" name="Mol. Phylogenet. Evol.">
        <title>Genome-scale phylogeny and comparative genomics of the fungal order Sordariales.</title>
        <authorList>
            <person name="Hensen N."/>
            <person name="Bonometti L."/>
            <person name="Westerberg I."/>
            <person name="Brannstrom I.O."/>
            <person name="Guillou S."/>
            <person name="Cros-Aarteil S."/>
            <person name="Calhoun S."/>
            <person name="Haridas S."/>
            <person name="Kuo A."/>
            <person name="Mondo S."/>
            <person name="Pangilinan J."/>
            <person name="Riley R."/>
            <person name="LaButti K."/>
            <person name="Andreopoulos B."/>
            <person name="Lipzen A."/>
            <person name="Chen C."/>
            <person name="Yan M."/>
            <person name="Daum C."/>
            <person name="Ng V."/>
            <person name="Clum A."/>
            <person name="Steindorff A."/>
            <person name="Ohm R.A."/>
            <person name="Martin F."/>
            <person name="Silar P."/>
            <person name="Natvig D.O."/>
            <person name="Lalanne C."/>
            <person name="Gautier V."/>
            <person name="Ament-Velasquez S.L."/>
            <person name="Kruys A."/>
            <person name="Hutchinson M.I."/>
            <person name="Powell A.J."/>
            <person name="Barry K."/>
            <person name="Miller A.N."/>
            <person name="Grigoriev I.V."/>
            <person name="Debuchy R."/>
            <person name="Gladieux P."/>
            <person name="Hiltunen Thoren M."/>
            <person name="Johannesson H."/>
        </authorList>
    </citation>
    <scope>NUCLEOTIDE SEQUENCE</scope>
    <source>
        <strain evidence="12">CBS 508.74</strain>
    </source>
</reference>
<feature type="transmembrane region" description="Helical" evidence="10">
    <location>
        <begin position="463"/>
        <end position="485"/>
    </location>
</feature>
<dbReference type="SFLD" id="SFLDG01121">
    <property type="entry name" value="Diphthamide_biosynthesis"/>
    <property type="match status" value="1"/>
</dbReference>
<dbReference type="InterPro" id="IPR042263">
    <property type="entry name" value="DPH1/DPH2_1"/>
</dbReference>
<dbReference type="InterPro" id="IPR036259">
    <property type="entry name" value="MFS_trans_sf"/>
</dbReference>
<evidence type="ECO:0000256" key="10">
    <source>
        <dbReference type="SAM" id="Phobius"/>
    </source>
</evidence>
<dbReference type="InterPro" id="IPR042265">
    <property type="entry name" value="DPH1/DPH2_3"/>
</dbReference>
<feature type="transmembrane region" description="Helical" evidence="10">
    <location>
        <begin position="370"/>
        <end position="391"/>
    </location>
</feature>
<dbReference type="RefSeq" id="XP_064669249.1">
    <property type="nucleotide sequence ID" value="XM_064816874.1"/>
</dbReference>
<reference evidence="12" key="2">
    <citation type="submission" date="2023-05" db="EMBL/GenBank/DDBJ databases">
        <authorList>
            <consortium name="Lawrence Berkeley National Laboratory"/>
            <person name="Steindorff A."/>
            <person name="Hensen N."/>
            <person name="Bonometti L."/>
            <person name="Westerberg I."/>
            <person name="Brannstrom I.O."/>
            <person name="Guillou S."/>
            <person name="Cros-Aarteil S."/>
            <person name="Calhoun S."/>
            <person name="Haridas S."/>
            <person name="Kuo A."/>
            <person name="Mondo S."/>
            <person name="Pangilinan J."/>
            <person name="Riley R."/>
            <person name="Labutti K."/>
            <person name="Andreopoulos B."/>
            <person name="Lipzen A."/>
            <person name="Chen C."/>
            <person name="Yanf M."/>
            <person name="Daum C."/>
            <person name="Ng V."/>
            <person name="Clum A."/>
            <person name="Ohm R."/>
            <person name="Martin F."/>
            <person name="Silar P."/>
            <person name="Natvig D."/>
            <person name="Lalanne C."/>
            <person name="Gautier V."/>
            <person name="Ament-Velasquez S.L."/>
            <person name="Kruys A."/>
            <person name="Hutchinson M.I."/>
            <person name="Powell A.J."/>
            <person name="Barry K."/>
            <person name="Miller A.N."/>
            <person name="Grigoriev I.V."/>
            <person name="Debuchy R."/>
            <person name="Gladieux P."/>
            <person name="Thoren M.H."/>
            <person name="Johannesson H."/>
        </authorList>
    </citation>
    <scope>NUCLEOTIDE SEQUENCE</scope>
    <source>
        <strain evidence="12">CBS 508.74</strain>
    </source>
</reference>
<feature type="transmembrane region" description="Helical" evidence="10">
    <location>
        <begin position="307"/>
        <end position="330"/>
    </location>
</feature>
<keyword evidence="13" id="KW-1185">Reference proteome</keyword>
<keyword evidence="10" id="KW-0812">Transmembrane</keyword>
<dbReference type="GO" id="GO:0017183">
    <property type="term" value="P:protein histidyl modification to diphthamide"/>
    <property type="evidence" value="ECO:0007669"/>
    <property type="project" value="InterPro"/>
</dbReference>
<evidence type="ECO:0000256" key="2">
    <source>
        <dbReference type="ARBA" id="ARBA00004141"/>
    </source>
</evidence>
<evidence type="ECO:0000256" key="8">
    <source>
        <dbReference type="ARBA" id="ARBA00080784"/>
    </source>
</evidence>
<keyword evidence="7" id="KW-0411">Iron-sulfur</keyword>
<name>A0AAN6TC75_9PEZI</name>
<feature type="region of interest" description="Disordered" evidence="9">
    <location>
        <begin position="1"/>
        <end position="24"/>
    </location>
</feature>
<comment type="caution">
    <text evidence="12">The sequence shown here is derived from an EMBL/GenBank/DDBJ whole genome shotgun (WGS) entry which is preliminary data.</text>
</comment>
<feature type="transmembrane region" description="Helical" evidence="10">
    <location>
        <begin position="169"/>
        <end position="187"/>
    </location>
</feature>
<dbReference type="Pfam" id="PF01866">
    <property type="entry name" value="Diphthamide_syn"/>
    <property type="match status" value="1"/>
</dbReference>
<evidence type="ECO:0000313" key="12">
    <source>
        <dbReference type="EMBL" id="KAK4111679.1"/>
    </source>
</evidence>
<feature type="transmembrane region" description="Helical" evidence="10">
    <location>
        <begin position="227"/>
        <end position="247"/>
    </location>
</feature>
<proteinExistence type="inferred from homology"/>
<dbReference type="InterPro" id="IPR016435">
    <property type="entry name" value="DPH1/DPH2"/>
</dbReference>
<keyword evidence="5" id="KW-0479">Metal-binding</keyword>
<dbReference type="Gene3D" id="3.40.50.11840">
    <property type="entry name" value="Diphthamide synthesis DPH1/DPH2 domain 1"/>
    <property type="match status" value="1"/>
</dbReference>
<dbReference type="SFLD" id="SFLDS00032">
    <property type="entry name" value="Radical_SAM_3-amino-3-carboxyp"/>
    <property type="match status" value="1"/>
</dbReference>
<dbReference type="GO" id="GO:0090560">
    <property type="term" value="F:2-(3-amino-3-carboxypropyl)histidine synthase activity"/>
    <property type="evidence" value="ECO:0007669"/>
    <property type="project" value="InterPro"/>
</dbReference>
<evidence type="ECO:0000256" key="9">
    <source>
        <dbReference type="SAM" id="MobiDB-lite"/>
    </source>
</evidence>
<feature type="region of interest" description="Disordered" evidence="9">
    <location>
        <begin position="626"/>
        <end position="645"/>
    </location>
</feature>
<dbReference type="FunFam" id="3.40.50.11860:FF:000001">
    <property type="entry name" value="2-(3-amino-3-carboxypropyl)histidine synthase subunit 2"/>
    <property type="match status" value="1"/>
</dbReference>
<sequence>MTTEPDCGTKENTGIGGIKLSGNSNSVLPLLDAEKEIQSPYGLNKLVSPQASDLKEAAPPGVRSDDSTARNRCENDGAQLEQLPSAATTVDFPEGGVKGWLVVLGSFCAMLSLFGLINSAAVFESYFSTNQLVENTPSEIGWIFSLYLFIVFFVGIQVGPIFDRFGARALVAVGSLLIVLSLLLLSWCDQYYQIMLTYSVMGGIGGALLNCPAYGAIAHFFNVRRGLATGIASTAGGVGGVVFPVLLRELLPNVGFAWSCRILAFIMLGLAIPSNLFIRTRLTPSKGEGPKIHSVWPDLSVFRDARFAFAAVGVFFMEWGLFIPLTYIVSYAAANGQAATEGYLLLSYLNAGSVVGRVLPGYLADRLGRFNVIISTIALCTITTVALWLPAGTSKAVLIAYVVLFGFASGSNIGLVPVCLGQLCDHRRFGRLFSTAMMVASFGTLSSLPIGGALLASGSGDQGWRYLIIFSGVAYSAALICYTVARVRAVGWNPGTLRRPAGTVPDVTQIAGQFRTFSCPALLEISTSCPRHPASPIMASNLSAAPVLSTPAEDLFDHAVPSKPDASEQPKSDDELRDIYEVARTAKEIREGRWKRIALQFPDSMLRDAPRIVQSLHLELSSLHEQSEAGITTSPTTTNGDGANKTDPHERIYILADTSYSSCCVDEIAAEHVDADVVVHYGRACLSPTSRLPVIYVFTHHNLDREATLEAFIKRYPDKATNVILMADVTYQDHVPSLAADLYTRGYTNLLSTSIVHEPTGKIPNRKLVVPQDGTDVPPPTASTHDLTTYSIFHISTPPTALLLALSSRVQSLDIHPTPSSSSDFELPAPPSTSRLLGRRYAKVLTLASSGVIGILVNTLSVSNYLSSVDHIRRQIAAAGKKSYTVVVGKLNPAKLANFAEVEGWVVVGCWESSLVEDDAGFYRPVVTPFELGLALVGDDKRVWTGEWWGGIESVPVLGDEVGPEGGEEEDNRPVKEDRDGGEDVQGGSYEQDGVEDEESAPPEFDLRTGRLISHSRPMRTGGGKGEIRNGAISTGGTTAPNMSALALRPRAELATVNGVVSPGAEFLRSQRTWQGLGSDFVGEASTAIEEGRSGVARGYTVGVDGERR</sequence>
<dbReference type="FunFam" id="3.40.50.11840:FF:000010">
    <property type="entry name" value="2-(3-amino-3-carboxypropyl)histidine synthase subunit 2"/>
    <property type="match status" value="1"/>
</dbReference>
<evidence type="ECO:0000256" key="4">
    <source>
        <dbReference type="ARBA" id="ARBA00006179"/>
    </source>
</evidence>
<feature type="transmembrane region" description="Helical" evidence="10">
    <location>
        <begin position="100"/>
        <end position="120"/>
    </location>
</feature>
<dbReference type="CDD" id="cd17352">
    <property type="entry name" value="MFS_MCT_SLC16"/>
    <property type="match status" value="1"/>
</dbReference>
<feature type="transmembrane region" description="Helical" evidence="10">
    <location>
        <begin position="253"/>
        <end position="278"/>
    </location>
</feature>
<evidence type="ECO:0000256" key="3">
    <source>
        <dbReference type="ARBA" id="ARBA00005156"/>
    </source>
</evidence>
<evidence type="ECO:0000259" key="11">
    <source>
        <dbReference type="PROSITE" id="PS50850"/>
    </source>
</evidence>
<dbReference type="PANTHER" id="PTHR10762:SF2">
    <property type="entry name" value="2-(3-AMINO-3-CARBOXYPROPYL)HISTIDINE SYNTHASE SUBUNIT 2"/>
    <property type="match status" value="1"/>
</dbReference>
<dbReference type="InterPro" id="IPR011701">
    <property type="entry name" value="MFS"/>
</dbReference>
<dbReference type="Pfam" id="PF07690">
    <property type="entry name" value="MFS_1"/>
    <property type="match status" value="1"/>
</dbReference>
<evidence type="ECO:0000256" key="7">
    <source>
        <dbReference type="ARBA" id="ARBA00023014"/>
    </source>
</evidence>
<dbReference type="EMBL" id="MU853345">
    <property type="protein sequence ID" value="KAK4111679.1"/>
    <property type="molecule type" value="Genomic_DNA"/>
</dbReference>
<comment type="subcellular location">
    <subcellularLocation>
        <location evidence="2">Membrane</location>
        <topology evidence="2">Multi-pass membrane protein</topology>
    </subcellularLocation>
</comment>
<comment type="cofactor">
    <cofactor evidence="1">
        <name>[4Fe-4S] cluster</name>
        <dbReference type="ChEBI" id="CHEBI:49883"/>
    </cofactor>
</comment>
<dbReference type="InterPro" id="IPR010014">
    <property type="entry name" value="DHP2"/>
</dbReference>
<gene>
    <name evidence="12" type="ORF">N656DRAFT_790302</name>
</gene>